<feature type="binding site" evidence="4">
    <location>
        <begin position="145"/>
        <end position="153"/>
    </location>
    <ligand>
        <name>ATP</name>
        <dbReference type="ChEBI" id="CHEBI:30616"/>
    </ligand>
</feature>
<dbReference type="SUPFAM" id="SSF100950">
    <property type="entry name" value="NagB/RpiA/CoA transferase-like"/>
    <property type="match status" value="1"/>
</dbReference>
<dbReference type="KEGG" id="theu:HPC62_02715"/>
<dbReference type="GO" id="GO:0009396">
    <property type="term" value="P:folic acid-containing compound biosynthetic process"/>
    <property type="evidence" value="ECO:0007669"/>
    <property type="project" value="TreeGrafter"/>
</dbReference>
<name>A0A6M8B4D8_9CYAN</name>
<dbReference type="PIRSF" id="PIRSF006806">
    <property type="entry name" value="FTHF_cligase"/>
    <property type="match status" value="1"/>
</dbReference>
<gene>
    <name evidence="6" type="ORF">HPC62_02715</name>
</gene>
<dbReference type="GO" id="GO:0046872">
    <property type="term" value="F:metal ion binding"/>
    <property type="evidence" value="ECO:0007669"/>
    <property type="project" value="UniProtKB-KW"/>
</dbReference>
<dbReference type="EC" id="6.3.3.2" evidence="5"/>
<dbReference type="InterPro" id="IPR024185">
    <property type="entry name" value="FTHF_cligase-like_sf"/>
</dbReference>
<comment type="cofactor">
    <cofactor evidence="5">
        <name>Mg(2+)</name>
        <dbReference type="ChEBI" id="CHEBI:18420"/>
    </cofactor>
</comment>
<dbReference type="NCBIfam" id="TIGR02727">
    <property type="entry name" value="MTHFS_bact"/>
    <property type="match status" value="1"/>
</dbReference>
<feature type="binding site" evidence="4">
    <location>
        <position position="66"/>
    </location>
    <ligand>
        <name>substrate</name>
    </ligand>
</feature>
<dbReference type="InterPro" id="IPR037171">
    <property type="entry name" value="NagB/RpiA_transferase-like"/>
</dbReference>
<keyword evidence="5" id="KW-0479">Metal-binding</keyword>
<evidence type="ECO:0000256" key="5">
    <source>
        <dbReference type="RuleBase" id="RU361279"/>
    </source>
</evidence>
<comment type="similarity">
    <text evidence="1 5">Belongs to the 5-formyltetrahydrofolate cyclo-ligase family.</text>
</comment>
<evidence type="ECO:0000256" key="4">
    <source>
        <dbReference type="PIRSR" id="PIRSR006806-1"/>
    </source>
</evidence>
<protein>
    <recommendedName>
        <fullName evidence="5">5-formyltetrahydrofolate cyclo-ligase</fullName>
        <ecNumber evidence="5">6.3.3.2</ecNumber>
    </recommendedName>
</protein>
<dbReference type="PANTHER" id="PTHR23407">
    <property type="entry name" value="ATPASE INHIBITOR/5-FORMYLTETRAHYDROFOLATE CYCLO-LIGASE"/>
    <property type="match status" value="1"/>
</dbReference>
<dbReference type="RefSeq" id="WP_172353642.1">
    <property type="nucleotide sequence ID" value="NZ_CP053661.1"/>
</dbReference>
<dbReference type="PANTHER" id="PTHR23407:SF1">
    <property type="entry name" value="5-FORMYLTETRAHYDROFOLATE CYCLO-LIGASE"/>
    <property type="match status" value="1"/>
</dbReference>
<accession>A0A6M8B4D8</accession>
<keyword evidence="7" id="KW-1185">Reference proteome</keyword>
<keyword evidence="5" id="KW-0460">Magnesium</keyword>
<evidence type="ECO:0000256" key="1">
    <source>
        <dbReference type="ARBA" id="ARBA00010638"/>
    </source>
</evidence>
<evidence type="ECO:0000313" key="7">
    <source>
        <dbReference type="Proteomes" id="UP000505210"/>
    </source>
</evidence>
<evidence type="ECO:0000256" key="2">
    <source>
        <dbReference type="ARBA" id="ARBA00022741"/>
    </source>
</evidence>
<keyword evidence="3 4" id="KW-0067">ATP-binding</keyword>
<reference evidence="6 7" key="1">
    <citation type="submission" date="2020-05" db="EMBL/GenBank/DDBJ databases">
        <title>Complete genome sequence of of a novel Thermoleptolyngbya strain isolated from hot springs of Ganzi, Sichuan China.</title>
        <authorList>
            <person name="Tang J."/>
            <person name="Daroch M."/>
            <person name="Li L."/>
            <person name="Waleron K."/>
            <person name="Waleron M."/>
            <person name="Waleron M."/>
        </authorList>
    </citation>
    <scope>NUCLEOTIDE SEQUENCE [LARGE SCALE GENOMIC DNA]</scope>
    <source>
        <strain evidence="6 7">PKUAC-SCTA183</strain>
    </source>
</reference>
<dbReference type="GO" id="GO:0005524">
    <property type="term" value="F:ATP binding"/>
    <property type="evidence" value="ECO:0007669"/>
    <property type="project" value="UniProtKB-KW"/>
</dbReference>
<organism evidence="6 7">
    <name type="scientific">Thermoleptolyngbya sichuanensis A183</name>
    <dbReference type="NCBI Taxonomy" id="2737172"/>
    <lineage>
        <taxon>Bacteria</taxon>
        <taxon>Bacillati</taxon>
        <taxon>Cyanobacteriota</taxon>
        <taxon>Cyanophyceae</taxon>
        <taxon>Oculatellales</taxon>
        <taxon>Oculatellaceae</taxon>
        <taxon>Thermoleptolyngbya</taxon>
        <taxon>Thermoleptolyngbya sichuanensis</taxon>
    </lineage>
</organism>
<evidence type="ECO:0000256" key="3">
    <source>
        <dbReference type="ARBA" id="ARBA00022840"/>
    </source>
</evidence>
<dbReference type="EMBL" id="CP053661">
    <property type="protein sequence ID" value="QKD81228.1"/>
    <property type="molecule type" value="Genomic_DNA"/>
</dbReference>
<feature type="binding site" evidence="4">
    <location>
        <begin position="15"/>
        <end position="19"/>
    </location>
    <ligand>
        <name>ATP</name>
        <dbReference type="ChEBI" id="CHEBI:30616"/>
    </ligand>
</feature>
<evidence type="ECO:0000313" key="6">
    <source>
        <dbReference type="EMBL" id="QKD81228.1"/>
    </source>
</evidence>
<proteinExistence type="inferred from homology"/>
<dbReference type="Pfam" id="PF01812">
    <property type="entry name" value="5-FTHF_cyc-lig"/>
    <property type="match status" value="1"/>
</dbReference>
<comment type="catalytic activity">
    <reaction evidence="5">
        <text>(6S)-5-formyl-5,6,7,8-tetrahydrofolate + ATP = (6R)-5,10-methenyltetrahydrofolate + ADP + phosphate</text>
        <dbReference type="Rhea" id="RHEA:10488"/>
        <dbReference type="ChEBI" id="CHEBI:30616"/>
        <dbReference type="ChEBI" id="CHEBI:43474"/>
        <dbReference type="ChEBI" id="CHEBI:57455"/>
        <dbReference type="ChEBI" id="CHEBI:57457"/>
        <dbReference type="ChEBI" id="CHEBI:456216"/>
        <dbReference type="EC" id="6.3.3.2"/>
    </reaction>
</comment>
<dbReference type="AlphaFoldDB" id="A0A6M8B4D8"/>
<dbReference type="GO" id="GO:0030272">
    <property type="term" value="F:5-formyltetrahydrofolate cyclo-ligase activity"/>
    <property type="evidence" value="ECO:0007669"/>
    <property type="project" value="UniProtKB-EC"/>
</dbReference>
<dbReference type="Proteomes" id="UP000505210">
    <property type="component" value="Chromosome"/>
</dbReference>
<sequence length="203" mass="23125">MDLTAGSQADRDQEKAIRRRSLLKARQTMHPDLWREKSDRLCARLQSWEGFAQARTVLAYFSVRQEPDLSPLFHLPKRWGFPRCVEKEMVWHRWSPNGAGMPRAYPLQTGAFGIPEPHPLSLQLSPAEVDLILVPALACDVQGYRLGYGGGFYDRMLSAPQWRGKPTIGIVFEYARVPRLPRDPWDRPLHGICTETGLFLADG</sequence>
<dbReference type="GO" id="GO:0035999">
    <property type="term" value="P:tetrahydrofolate interconversion"/>
    <property type="evidence" value="ECO:0007669"/>
    <property type="project" value="TreeGrafter"/>
</dbReference>
<dbReference type="Gene3D" id="3.40.50.10420">
    <property type="entry name" value="NagB/RpiA/CoA transferase-like"/>
    <property type="match status" value="1"/>
</dbReference>
<keyword evidence="2 4" id="KW-0547">Nucleotide-binding</keyword>
<dbReference type="InterPro" id="IPR002698">
    <property type="entry name" value="FTHF_cligase"/>
</dbReference>
<keyword evidence="6" id="KW-0436">Ligase</keyword>